<comment type="caution">
    <text evidence="4">The sequence shown here is derived from an EMBL/GenBank/DDBJ whole genome shotgun (WGS) entry which is preliminary data.</text>
</comment>
<dbReference type="SUPFAM" id="SSF52499">
    <property type="entry name" value="Isochorismatase-like hydrolases"/>
    <property type="match status" value="1"/>
</dbReference>
<dbReference type="Gene3D" id="3.40.50.850">
    <property type="entry name" value="Isochorismatase-like"/>
    <property type="match status" value="1"/>
</dbReference>
<dbReference type="RefSeq" id="WP_042747675.1">
    <property type="nucleotide sequence ID" value="NZ_AZSI01000007.1"/>
</dbReference>
<dbReference type="GO" id="GO:0016787">
    <property type="term" value="F:hydrolase activity"/>
    <property type="evidence" value="ECO:0007669"/>
    <property type="project" value="UniProtKB-KW"/>
</dbReference>
<comment type="similarity">
    <text evidence="1">Belongs to the isochorismatase family.</text>
</comment>
<dbReference type="PATRIC" id="fig|1415168.3.peg.305"/>
<accession>A0A084ADY8</accession>
<dbReference type="AlphaFoldDB" id="A0A084ADY8"/>
<dbReference type="PANTHER" id="PTHR43540:SF1">
    <property type="entry name" value="ISOCHORISMATASE HYDROLASE"/>
    <property type="match status" value="1"/>
</dbReference>
<dbReference type="InterPro" id="IPR000868">
    <property type="entry name" value="Isochorismatase-like_dom"/>
</dbReference>
<dbReference type="InterPro" id="IPR050272">
    <property type="entry name" value="Isochorismatase-like_hydrls"/>
</dbReference>
<evidence type="ECO:0000259" key="3">
    <source>
        <dbReference type="Pfam" id="PF00857"/>
    </source>
</evidence>
<sequence length="180" mass="20471">MKQALLIIDIQNDYFPEGKNELHEADKALLKVNQLENSFLSEQKPIIYIQHIKHQLNADFFEAGTIGCELHPNLKVQEQSIIIEKHFPNSFLETELLRTLEKLEIEHLVICGMMTQMCVDSTTRAAKELGFQPVLISDATATKDLIFEEKKVLAENVQISFLSALKNFAQVLTADQFLKG</sequence>
<evidence type="ECO:0000256" key="1">
    <source>
        <dbReference type="ARBA" id="ARBA00006336"/>
    </source>
</evidence>
<dbReference type="Proteomes" id="UP000028401">
    <property type="component" value="Unassembled WGS sequence"/>
</dbReference>
<dbReference type="PANTHER" id="PTHR43540">
    <property type="entry name" value="PEROXYUREIDOACRYLATE/UREIDOACRYLATE AMIDOHYDROLASE-RELATED"/>
    <property type="match status" value="1"/>
</dbReference>
<proteinExistence type="inferred from homology"/>
<keyword evidence="2" id="KW-0378">Hydrolase</keyword>
<dbReference type="Pfam" id="PF00857">
    <property type="entry name" value="Isochorismatase"/>
    <property type="match status" value="1"/>
</dbReference>
<organism evidence="4 5">
    <name type="scientific">Lactococcus cremoris subsp. cremoris GE214</name>
    <dbReference type="NCBI Taxonomy" id="1415168"/>
    <lineage>
        <taxon>Bacteria</taxon>
        <taxon>Bacillati</taxon>
        <taxon>Bacillota</taxon>
        <taxon>Bacilli</taxon>
        <taxon>Lactobacillales</taxon>
        <taxon>Streptococcaceae</taxon>
        <taxon>Lactococcus</taxon>
        <taxon>Lactococcus cremoris subsp. cremoris</taxon>
    </lineage>
</organism>
<name>A0A084ADY8_LACLC</name>
<evidence type="ECO:0000313" key="5">
    <source>
        <dbReference type="Proteomes" id="UP000028401"/>
    </source>
</evidence>
<protein>
    <recommendedName>
        <fullName evidence="3">Isochorismatase-like domain-containing protein</fullName>
    </recommendedName>
</protein>
<dbReference type="CDD" id="cd01014">
    <property type="entry name" value="nicotinamidase_related"/>
    <property type="match status" value="1"/>
</dbReference>
<dbReference type="InterPro" id="IPR036380">
    <property type="entry name" value="Isochorismatase-like_sf"/>
</dbReference>
<evidence type="ECO:0000313" key="4">
    <source>
        <dbReference type="EMBL" id="KEY63517.1"/>
    </source>
</evidence>
<evidence type="ECO:0000256" key="2">
    <source>
        <dbReference type="ARBA" id="ARBA00022801"/>
    </source>
</evidence>
<reference evidence="4 5" key="1">
    <citation type="submission" date="2014-06" db="EMBL/GenBank/DDBJ databases">
        <title>Draft genome sequence of the putrescine producing strain Lactococcus lactis subsp cremoris GE214.</title>
        <authorList>
            <person name="Ladero V."/>
            <person name="Linares D.M."/>
            <person name="del Rio B."/>
            <person name="Mayo B."/>
            <person name="Martin M.C."/>
            <person name="Fernandez M."/>
            <person name="Alvarez M.A."/>
        </authorList>
    </citation>
    <scope>NUCLEOTIDE SEQUENCE [LARGE SCALE GENOMIC DNA]</scope>
    <source>
        <strain evidence="4 5">GE214</strain>
    </source>
</reference>
<gene>
    <name evidence="4" type="ORF">U725_00292</name>
</gene>
<feature type="domain" description="Isochorismatase-like" evidence="3">
    <location>
        <begin position="4"/>
        <end position="175"/>
    </location>
</feature>
<dbReference type="EMBL" id="AZSI01000007">
    <property type="protein sequence ID" value="KEY63517.1"/>
    <property type="molecule type" value="Genomic_DNA"/>
</dbReference>